<dbReference type="VEuPathDB" id="FungiDB:SDRG_02102"/>
<proteinExistence type="predicted"/>
<accession>T0R278</accession>
<feature type="compositionally biased region" description="Low complexity" evidence="1">
    <location>
        <begin position="28"/>
        <end position="38"/>
    </location>
</feature>
<gene>
    <name evidence="2" type="ORF">SDRG_02102</name>
</gene>
<name>T0R278_SAPDV</name>
<evidence type="ECO:0000313" key="3">
    <source>
        <dbReference type="Proteomes" id="UP000030762"/>
    </source>
</evidence>
<keyword evidence="3" id="KW-1185">Reference proteome</keyword>
<reference evidence="2 3" key="1">
    <citation type="submission" date="2012-04" db="EMBL/GenBank/DDBJ databases">
        <title>The Genome Sequence of Saprolegnia declina VS20.</title>
        <authorList>
            <consortium name="The Broad Institute Genome Sequencing Platform"/>
            <person name="Russ C."/>
            <person name="Nusbaum C."/>
            <person name="Tyler B."/>
            <person name="van West P."/>
            <person name="Dieguez-Uribeondo J."/>
            <person name="de Bruijn I."/>
            <person name="Tripathy S."/>
            <person name="Jiang R."/>
            <person name="Young S.K."/>
            <person name="Zeng Q."/>
            <person name="Gargeya S."/>
            <person name="Fitzgerald M."/>
            <person name="Haas B."/>
            <person name="Abouelleil A."/>
            <person name="Alvarado L."/>
            <person name="Arachchi H.M."/>
            <person name="Berlin A."/>
            <person name="Chapman S.B."/>
            <person name="Goldberg J."/>
            <person name="Griggs A."/>
            <person name="Gujja S."/>
            <person name="Hansen M."/>
            <person name="Howarth C."/>
            <person name="Imamovic A."/>
            <person name="Larimer J."/>
            <person name="McCowen C."/>
            <person name="Montmayeur A."/>
            <person name="Murphy C."/>
            <person name="Neiman D."/>
            <person name="Pearson M."/>
            <person name="Priest M."/>
            <person name="Roberts A."/>
            <person name="Saif S."/>
            <person name="Shea T."/>
            <person name="Sisk P."/>
            <person name="Sykes S."/>
            <person name="Wortman J."/>
            <person name="Nusbaum C."/>
            <person name="Birren B."/>
        </authorList>
    </citation>
    <scope>NUCLEOTIDE SEQUENCE [LARGE SCALE GENOMIC DNA]</scope>
    <source>
        <strain evidence="2 3">VS20</strain>
    </source>
</reference>
<dbReference type="GeneID" id="19942829"/>
<dbReference type="eggNOG" id="ENOG502S2VK">
    <property type="taxonomic scope" value="Eukaryota"/>
</dbReference>
<dbReference type="RefSeq" id="XP_008605890.1">
    <property type="nucleotide sequence ID" value="XM_008607668.1"/>
</dbReference>
<feature type="region of interest" description="Disordered" evidence="1">
    <location>
        <begin position="12"/>
        <end position="38"/>
    </location>
</feature>
<dbReference type="AlphaFoldDB" id="T0R278"/>
<evidence type="ECO:0008006" key="4">
    <source>
        <dbReference type="Google" id="ProtNLM"/>
    </source>
</evidence>
<dbReference type="Gene3D" id="1.10.238.10">
    <property type="entry name" value="EF-hand"/>
    <property type="match status" value="1"/>
</dbReference>
<evidence type="ECO:0000256" key="1">
    <source>
        <dbReference type="SAM" id="MobiDB-lite"/>
    </source>
</evidence>
<dbReference type="Proteomes" id="UP000030762">
    <property type="component" value="Unassembled WGS sequence"/>
</dbReference>
<dbReference type="InterPro" id="IPR011992">
    <property type="entry name" value="EF-hand-dom_pair"/>
</dbReference>
<dbReference type="EMBL" id="JH767135">
    <property type="protein sequence ID" value="EQC41046.1"/>
    <property type="molecule type" value="Genomic_DNA"/>
</dbReference>
<organism evidence="2 3">
    <name type="scientific">Saprolegnia diclina (strain VS20)</name>
    <dbReference type="NCBI Taxonomy" id="1156394"/>
    <lineage>
        <taxon>Eukaryota</taxon>
        <taxon>Sar</taxon>
        <taxon>Stramenopiles</taxon>
        <taxon>Oomycota</taxon>
        <taxon>Saprolegniomycetes</taxon>
        <taxon>Saprolegniales</taxon>
        <taxon>Saprolegniaceae</taxon>
        <taxon>Saprolegnia</taxon>
    </lineage>
</organism>
<protein>
    <recommendedName>
        <fullName evidence="4">EF-hand domain-containing protein</fullName>
    </recommendedName>
</protein>
<dbReference type="InParanoid" id="T0R278"/>
<evidence type="ECO:0000313" key="2">
    <source>
        <dbReference type="EMBL" id="EQC41046.1"/>
    </source>
</evidence>
<dbReference type="OrthoDB" id="191686at2759"/>
<dbReference type="SUPFAM" id="SSF47473">
    <property type="entry name" value="EF-hand"/>
    <property type="match status" value="1"/>
</dbReference>
<sequence>MWRRSPLLRRLTPAPRHAKATRRFQTNPAVKDAAPAADGAAVQPVPVDQGGFFSRHPEYVFGAVILAIGGYIYRGSKNRKFFEAIQNEIADATPISPYEAFELRSQNDITPDVFQKVHAQAKAFFPTNEASVRDFDLCLGSVLNGMQLKNLHHLERVLMSLPKNANGKCNLDTLMVAFSLAVKGDVNERLECLFQLQAAAKDATLSLEQIEAILEHILTTYQVPAEKRVVAVDDKAYPFQEYTVGSAHELLQAAVQAAIKDKSLPEVAPTQYTLDDFSLLLKSKSICIWGECFSSKRRMKTN</sequence>
<dbReference type="OMA" id="SDTREMT"/>